<feature type="domain" description="Nucleotidyl transferase" evidence="2">
    <location>
        <begin position="6"/>
        <end position="288"/>
    </location>
</feature>
<dbReference type="EC" id="5.3.1.8" evidence="4"/>
<dbReference type="InterPro" id="IPR054566">
    <property type="entry name" value="ManC/GMP-like_b-helix"/>
</dbReference>
<accession>A0ABX0HQL1</accession>
<keyword evidence="4" id="KW-0808">Transferase</keyword>
<evidence type="ECO:0000259" key="2">
    <source>
        <dbReference type="Pfam" id="PF00483"/>
    </source>
</evidence>
<dbReference type="SUPFAM" id="SSF53448">
    <property type="entry name" value="Nucleotide-diphospho-sugar transferases"/>
    <property type="match status" value="1"/>
</dbReference>
<dbReference type="Pfam" id="PF00483">
    <property type="entry name" value="NTP_transferase"/>
    <property type="match status" value="1"/>
</dbReference>
<dbReference type="GO" id="GO:0004476">
    <property type="term" value="F:mannose-6-phosphate isomerase activity"/>
    <property type="evidence" value="ECO:0007669"/>
    <property type="project" value="UniProtKB-EC"/>
</dbReference>
<dbReference type="GO" id="GO:0004475">
    <property type="term" value="F:mannose-1-phosphate guanylyltransferase (GTP) activity"/>
    <property type="evidence" value="ECO:0007669"/>
    <property type="project" value="UniProtKB-EC"/>
</dbReference>
<dbReference type="InterPro" id="IPR029044">
    <property type="entry name" value="Nucleotide-diphossugar_trans"/>
</dbReference>
<protein>
    <submittedName>
        <fullName evidence="4">Mannose-1-phosphate guanylyltransferase/mannose-6-phosphate isomerase</fullName>
        <ecNumber evidence="4">2.7.7.13</ecNumber>
        <ecNumber evidence="4">5.3.1.8</ecNumber>
    </submittedName>
</protein>
<dbReference type="CDD" id="cd02509">
    <property type="entry name" value="GDP-M1P_Guanylyltransferase"/>
    <property type="match status" value="1"/>
</dbReference>
<dbReference type="Pfam" id="PF22640">
    <property type="entry name" value="ManC_GMP_beta-helix"/>
    <property type="match status" value="1"/>
</dbReference>
<dbReference type="RefSeq" id="WP_155142694.1">
    <property type="nucleotide sequence ID" value="NZ_BMGZ01000004.1"/>
</dbReference>
<dbReference type="SUPFAM" id="SSF159283">
    <property type="entry name" value="Guanosine diphospho-D-mannose pyrophosphorylase/mannose-6-phosphate isomerase linker domain"/>
    <property type="match status" value="1"/>
</dbReference>
<feature type="domain" description="MannoseP isomerase/GMP-like beta-helix" evidence="3">
    <location>
        <begin position="299"/>
        <end position="353"/>
    </location>
</feature>
<dbReference type="InterPro" id="IPR051161">
    <property type="entry name" value="Mannose-6P_isomerase_type2"/>
</dbReference>
<comment type="caution">
    <text evidence="4">The sequence shown here is derived from an EMBL/GenBank/DDBJ whole genome shotgun (WGS) entry which is preliminary data.</text>
</comment>
<organism evidence="4 5">
    <name type="scientific">Aquisalinus luteolus</name>
    <dbReference type="NCBI Taxonomy" id="1566827"/>
    <lineage>
        <taxon>Bacteria</taxon>
        <taxon>Pseudomonadati</taxon>
        <taxon>Pseudomonadota</taxon>
        <taxon>Alphaproteobacteria</taxon>
        <taxon>Parvularculales</taxon>
        <taxon>Parvularculaceae</taxon>
        <taxon>Aquisalinus</taxon>
    </lineage>
</organism>
<evidence type="ECO:0000256" key="1">
    <source>
        <dbReference type="RuleBase" id="RU004190"/>
    </source>
</evidence>
<dbReference type="InterPro" id="IPR049577">
    <property type="entry name" value="GMPP_N"/>
</dbReference>
<dbReference type="PANTHER" id="PTHR46390:SF1">
    <property type="entry name" value="MANNOSE-1-PHOSPHATE GUANYLYLTRANSFERASE"/>
    <property type="match status" value="1"/>
</dbReference>
<keyword evidence="4" id="KW-0413">Isomerase</keyword>
<dbReference type="Proteomes" id="UP000818603">
    <property type="component" value="Unassembled WGS sequence"/>
</dbReference>
<evidence type="ECO:0000313" key="4">
    <source>
        <dbReference type="EMBL" id="NHK29534.1"/>
    </source>
</evidence>
<sequence>MATIYPVIMAGGSGTRLWPLSRRKTPKQYHGIVTDSSMLVNTLARVSGNGTGISVADPIIICGAEHRDLVLDQCKQADISLNALIIEPVGRNTAPAAALAAMVVREIDPDGLILLLPADHHVSDPEGFWRWVETAQPIAADGFITTFGIKPTHPETGYGYIKTGETIGDMAYRIDRFAEKPDLATAQAYLDDGSYYWNAGIFLFSATAILEEFDTIAADISNSCHSALKGGGRDGKVYTLCPDTFANCRSESVDYAIMEETRRGAIVGPVEIGWNDIGAWSAVREILAEAGSDATVTVGNVIEIDTRSSYVRSDGPLVSVIGLENVVVVATDDAVLVARADRAQDVKRVVEALKAGKKTDLL</sequence>
<keyword evidence="4" id="KW-0548">Nucleotidyltransferase</keyword>
<dbReference type="EC" id="2.7.7.13" evidence="4"/>
<keyword evidence="5" id="KW-1185">Reference proteome</keyword>
<dbReference type="InterPro" id="IPR005835">
    <property type="entry name" value="NTP_transferase_dom"/>
</dbReference>
<dbReference type="EMBL" id="VCJR02000006">
    <property type="protein sequence ID" value="NHK29534.1"/>
    <property type="molecule type" value="Genomic_DNA"/>
</dbReference>
<evidence type="ECO:0000259" key="3">
    <source>
        <dbReference type="Pfam" id="PF22640"/>
    </source>
</evidence>
<proteinExistence type="inferred from homology"/>
<dbReference type="InterPro" id="IPR006375">
    <property type="entry name" value="Man1P_GuaTrfase/Man6P_Isoase"/>
</dbReference>
<comment type="similarity">
    <text evidence="1">Belongs to the mannose-6-phosphate isomerase type 2 family.</text>
</comment>
<evidence type="ECO:0000313" key="5">
    <source>
        <dbReference type="Proteomes" id="UP000818603"/>
    </source>
</evidence>
<gene>
    <name evidence="4" type="ORF">FF098_016620</name>
</gene>
<dbReference type="NCBIfam" id="TIGR01479">
    <property type="entry name" value="GMP_PMI"/>
    <property type="match status" value="1"/>
</dbReference>
<reference evidence="4 5" key="1">
    <citation type="submission" date="2020-02" db="EMBL/GenBank/DDBJ databases">
        <title>Genome sequence of Parvularcula flava strain NH6-79.</title>
        <authorList>
            <person name="Abdul Karim M.H."/>
            <person name="Lam M.Q."/>
            <person name="Chen S.J."/>
            <person name="Yahya A."/>
            <person name="Shahir S."/>
            <person name="Shamsir M.S."/>
            <person name="Chong C.S."/>
        </authorList>
    </citation>
    <scope>NUCLEOTIDE SEQUENCE [LARGE SCALE GENOMIC DNA]</scope>
    <source>
        <strain evidence="4 5">NH6-79</strain>
    </source>
</reference>
<dbReference type="PANTHER" id="PTHR46390">
    <property type="entry name" value="MANNOSE-1-PHOSPHATE GUANYLYLTRANSFERASE"/>
    <property type="match status" value="1"/>
</dbReference>
<dbReference type="Gene3D" id="3.90.550.10">
    <property type="entry name" value="Spore Coat Polysaccharide Biosynthesis Protein SpsA, Chain A"/>
    <property type="match status" value="1"/>
</dbReference>
<name>A0ABX0HQL1_9PROT</name>